<dbReference type="PROSITE" id="PS51145">
    <property type="entry name" value="ZU5"/>
    <property type="match status" value="2"/>
</dbReference>
<feature type="repeat" description="ANK" evidence="9">
    <location>
        <begin position="89"/>
        <end position="121"/>
    </location>
</feature>
<dbReference type="InterPro" id="IPR000906">
    <property type="entry name" value="ZU5_dom"/>
</dbReference>
<feature type="compositionally biased region" description="Basic and acidic residues" evidence="10">
    <location>
        <begin position="1921"/>
        <end position="1931"/>
    </location>
</feature>
<evidence type="ECO:0000256" key="8">
    <source>
        <dbReference type="ARBA" id="ARBA00023212"/>
    </source>
</evidence>
<dbReference type="InterPro" id="IPR036770">
    <property type="entry name" value="Ankyrin_rpt-contain_sf"/>
</dbReference>
<feature type="repeat" description="ANK" evidence="9">
    <location>
        <begin position="448"/>
        <end position="480"/>
    </location>
</feature>
<feature type="repeat" description="ANK" evidence="9">
    <location>
        <begin position="514"/>
        <end position="546"/>
    </location>
</feature>
<feature type="compositionally biased region" description="Basic and acidic residues" evidence="10">
    <location>
        <begin position="1724"/>
        <end position="1739"/>
    </location>
</feature>
<evidence type="ECO:0000256" key="9">
    <source>
        <dbReference type="PROSITE-ProRule" id="PRU00023"/>
    </source>
</evidence>
<evidence type="ECO:0000256" key="7">
    <source>
        <dbReference type="ARBA" id="ARBA00023136"/>
    </source>
</evidence>
<dbReference type="SMART" id="SM00005">
    <property type="entry name" value="DEATH"/>
    <property type="match status" value="1"/>
</dbReference>
<dbReference type="Gene3D" id="2.60.40.2660">
    <property type="match status" value="1"/>
</dbReference>
<proteinExistence type="predicted"/>
<feature type="domain" description="Death" evidence="11">
    <location>
        <begin position="1478"/>
        <end position="1562"/>
    </location>
</feature>
<feature type="repeat" description="ANK" evidence="9">
    <location>
        <begin position="745"/>
        <end position="777"/>
    </location>
</feature>
<evidence type="ECO:0000313" key="13">
    <source>
        <dbReference type="EMBL" id="CAK6436329.1"/>
    </source>
</evidence>
<dbReference type="Pfam" id="PF00531">
    <property type="entry name" value="Death"/>
    <property type="match status" value="1"/>
</dbReference>
<dbReference type="Pfam" id="PF00023">
    <property type="entry name" value="Ank"/>
    <property type="match status" value="2"/>
</dbReference>
<dbReference type="PROSITE" id="PS50297">
    <property type="entry name" value="ANK_REP_REGION"/>
    <property type="match status" value="21"/>
</dbReference>
<keyword evidence="5" id="KW-0677">Repeat</keyword>
<gene>
    <name evidence="13" type="ORF">MPIPNATIZW_LOCUS4635</name>
</gene>
<feature type="repeat" description="ANK" evidence="9">
    <location>
        <begin position="415"/>
        <end position="447"/>
    </location>
</feature>
<accession>A0ABN9ZI49</accession>
<feature type="repeat" description="ANK" evidence="9">
    <location>
        <begin position="283"/>
        <end position="315"/>
    </location>
</feature>
<feature type="compositionally biased region" description="Basic and acidic residues" evidence="10">
    <location>
        <begin position="1"/>
        <end position="10"/>
    </location>
</feature>
<feature type="repeat" description="ANK" evidence="9">
    <location>
        <begin position="712"/>
        <end position="744"/>
    </location>
</feature>
<dbReference type="Pfam" id="PF13637">
    <property type="entry name" value="Ank_4"/>
    <property type="match status" value="2"/>
</dbReference>
<dbReference type="Gene3D" id="1.25.40.20">
    <property type="entry name" value="Ankyrin repeat-containing domain"/>
    <property type="match status" value="3"/>
</dbReference>
<evidence type="ECO:0000256" key="1">
    <source>
        <dbReference type="ARBA" id="ARBA00004245"/>
    </source>
</evidence>
<dbReference type="PRINTS" id="PR01415">
    <property type="entry name" value="ANKYRIN"/>
</dbReference>
<dbReference type="InterPro" id="IPR000488">
    <property type="entry name" value="Death_dom"/>
</dbReference>
<feature type="repeat" description="ANK" evidence="9">
    <location>
        <begin position="155"/>
        <end position="178"/>
    </location>
</feature>
<evidence type="ECO:0008006" key="15">
    <source>
        <dbReference type="Google" id="ProtNLM"/>
    </source>
</evidence>
<feature type="domain" description="ZU5" evidence="12">
    <location>
        <begin position="1142"/>
        <end position="1289"/>
    </location>
</feature>
<dbReference type="InterPro" id="IPR011029">
    <property type="entry name" value="DEATH-like_dom_sf"/>
</dbReference>
<feature type="repeat" description="ANK" evidence="9">
    <location>
        <begin position="250"/>
        <end position="282"/>
    </location>
</feature>
<dbReference type="PROSITE" id="PS50088">
    <property type="entry name" value="ANK_REPEAT"/>
    <property type="match status" value="21"/>
</dbReference>
<feature type="repeat" description="ANK" evidence="9">
    <location>
        <begin position="316"/>
        <end position="348"/>
    </location>
</feature>
<feature type="repeat" description="ANK" evidence="9">
    <location>
        <begin position="613"/>
        <end position="645"/>
    </location>
</feature>
<feature type="repeat" description="ANK" evidence="9">
    <location>
        <begin position="382"/>
        <end position="414"/>
    </location>
</feature>
<dbReference type="PANTHER" id="PTHR24123:SF74">
    <property type="entry name" value="ANKYRIN 3"/>
    <property type="match status" value="1"/>
</dbReference>
<feature type="repeat" description="ANK" evidence="9">
    <location>
        <begin position="580"/>
        <end position="612"/>
    </location>
</feature>
<feature type="repeat" description="ANK" evidence="9">
    <location>
        <begin position="349"/>
        <end position="381"/>
    </location>
</feature>
<feature type="region of interest" description="Disordered" evidence="10">
    <location>
        <begin position="1805"/>
        <end position="1961"/>
    </location>
</feature>
<dbReference type="InterPro" id="IPR051165">
    <property type="entry name" value="Multifunctional_ANK_Repeat"/>
</dbReference>
<feature type="repeat" description="ANK" evidence="9">
    <location>
        <begin position="481"/>
        <end position="513"/>
    </location>
</feature>
<protein>
    <recommendedName>
        <fullName evidence="15">Ankyrin-3</fullName>
    </recommendedName>
</protein>
<keyword evidence="7" id="KW-0472">Membrane</keyword>
<evidence type="ECO:0000259" key="12">
    <source>
        <dbReference type="PROSITE" id="PS51145"/>
    </source>
</evidence>
<dbReference type="SMART" id="SM00218">
    <property type="entry name" value="ZU5"/>
    <property type="match status" value="1"/>
</dbReference>
<feature type="region of interest" description="Disordered" evidence="10">
    <location>
        <begin position="1705"/>
        <end position="1739"/>
    </location>
</feature>
<evidence type="ECO:0000256" key="6">
    <source>
        <dbReference type="ARBA" id="ARBA00023043"/>
    </source>
</evidence>
<feature type="region of interest" description="Disordered" evidence="10">
    <location>
        <begin position="1616"/>
        <end position="1663"/>
    </location>
</feature>
<keyword evidence="14" id="KW-1185">Reference proteome</keyword>
<feature type="compositionally biased region" description="Basic residues" evidence="10">
    <location>
        <begin position="1946"/>
        <end position="1961"/>
    </location>
</feature>
<feature type="repeat" description="ANK" evidence="9">
    <location>
        <begin position="547"/>
        <end position="579"/>
    </location>
</feature>
<dbReference type="PROSITE" id="PS50017">
    <property type="entry name" value="DEATH_DOMAIN"/>
    <property type="match status" value="1"/>
</dbReference>
<feature type="compositionally biased region" description="Basic residues" evidence="10">
    <location>
        <begin position="11"/>
        <end position="20"/>
    </location>
</feature>
<feature type="repeat" description="ANK" evidence="9">
    <location>
        <begin position="56"/>
        <end position="88"/>
    </location>
</feature>
<dbReference type="Proteomes" id="UP001314169">
    <property type="component" value="Chromosome 14"/>
</dbReference>
<dbReference type="InterPro" id="IPR040745">
    <property type="entry name" value="Ankyrin_UPA"/>
</dbReference>
<feature type="domain" description="ZU5" evidence="12">
    <location>
        <begin position="985"/>
        <end position="1140"/>
    </location>
</feature>
<evidence type="ECO:0000256" key="10">
    <source>
        <dbReference type="SAM" id="MobiDB-lite"/>
    </source>
</evidence>
<dbReference type="Gene3D" id="1.10.533.10">
    <property type="entry name" value="Death Domain, Fas"/>
    <property type="match status" value="1"/>
</dbReference>
<dbReference type="Pfam" id="PF17809">
    <property type="entry name" value="UPA_2"/>
    <property type="match status" value="1"/>
</dbReference>
<dbReference type="Pfam" id="PF12796">
    <property type="entry name" value="Ank_2"/>
    <property type="match status" value="7"/>
</dbReference>
<keyword evidence="3" id="KW-0963">Cytoplasm</keyword>
<evidence type="ECO:0000256" key="2">
    <source>
        <dbReference type="ARBA" id="ARBA00004370"/>
    </source>
</evidence>
<evidence type="ECO:0000259" key="11">
    <source>
        <dbReference type="PROSITE" id="PS50017"/>
    </source>
</evidence>
<dbReference type="CDD" id="cd08803">
    <property type="entry name" value="Death_ank3"/>
    <property type="match status" value="1"/>
</dbReference>
<dbReference type="Gene3D" id="2.60.220.30">
    <property type="match status" value="2"/>
</dbReference>
<dbReference type="SUPFAM" id="SSF48403">
    <property type="entry name" value="Ankyrin repeat"/>
    <property type="match status" value="3"/>
</dbReference>
<dbReference type="EMBL" id="OY882871">
    <property type="protein sequence ID" value="CAK6436329.1"/>
    <property type="molecule type" value="Genomic_DNA"/>
</dbReference>
<dbReference type="PANTHER" id="PTHR24123">
    <property type="entry name" value="ANKYRIN REPEAT-CONTAINING"/>
    <property type="match status" value="1"/>
</dbReference>
<name>A0ABN9ZI49_PIPNA</name>
<dbReference type="InterPro" id="IPR037971">
    <property type="entry name" value="Ank3_Death"/>
</dbReference>
<evidence type="ECO:0000256" key="4">
    <source>
        <dbReference type="ARBA" id="ARBA00022553"/>
    </source>
</evidence>
<evidence type="ECO:0000256" key="5">
    <source>
        <dbReference type="ARBA" id="ARBA00022737"/>
    </source>
</evidence>
<feature type="repeat" description="ANK" evidence="9">
    <location>
        <begin position="646"/>
        <end position="678"/>
    </location>
</feature>
<organism evidence="13 14">
    <name type="scientific">Pipistrellus nathusii</name>
    <name type="common">Nathusius' pipistrelle</name>
    <dbReference type="NCBI Taxonomy" id="59473"/>
    <lineage>
        <taxon>Eukaryota</taxon>
        <taxon>Metazoa</taxon>
        <taxon>Chordata</taxon>
        <taxon>Craniata</taxon>
        <taxon>Vertebrata</taxon>
        <taxon>Euteleostomi</taxon>
        <taxon>Mammalia</taxon>
        <taxon>Eutheria</taxon>
        <taxon>Laurasiatheria</taxon>
        <taxon>Chiroptera</taxon>
        <taxon>Yangochiroptera</taxon>
        <taxon>Vespertilionidae</taxon>
        <taxon>Pipistrellus</taxon>
    </lineage>
</organism>
<keyword evidence="8" id="KW-0206">Cytoskeleton</keyword>
<feature type="compositionally biased region" description="Basic and acidic residues" evidence="10">
    <location>
        <begin position="1890"/>
        <end position="1903"/>
    </location>
</feature>
<feature type="region of interest" description="Disordered" evidence="10">
    <location>
        <begin position="1"/>
        <end position="26"/>
    </location>
</feature>
<dbReference type="SMART" id="SM00248">
    <property type="entry name" value="ANK"/>
    <property type="match status" value="22"/>
</dbReference>
<dbReference type="Pfam" id="PF00791">
    <property type="entry name" value="ZU5"/>
    <property type="match status" value="1"/>
</dbReference>
<reference evidence="13" key="1">
    <citation type="submission" date="2023-12" db="EMBL/GenBank/DDBJ databases">
        <authorList>
            <person name="Brown T."/>
        </authorList>
    </citation>
    <scope>NUCLEOTIDE SEQUENCE</scope>
</reference>
<keyword evidence="4" id="KW-0597">Phosphoprotein</keyword>
<feature type="repeat" description="ANK" evidence="9">
    <location>
        <begin position="122"/>
        <end position="154"/>
    </location>
</feature>
<evidence type="ECO:0000256" key="3">
    <source>
        <dbReference type="ARBA" id="ARBA00022490"/>
    </source>
</evidence>
<dbReference type="SUPFAM" id="SSF47986">
    <property type="entry name" value="DEATH domain"/>
    <property type="match status" value="1"/>
</dbReference>
<evidence type="ECO:0000313" key="14">
    <source>
        <dbReference type="Proteomes" id="UP001314169"/>
    </source>
</evidence>
<comment type="subcellular location">
    <subcellularLocation>
        <location evidence="1">Cytoplasm</location>
        <location evidence="1">Cytoskeleton</location>
    </subcellularLocation>
    <subcellularLocation>
        <location evidence="2">Membrane</location>
    </subcellularLocation>
</comment>
<feature type="repeat" description="ANK" evidence="9">
    <location>
        <begin position="679"/>
        <end position="711"/>
    </location>
</feature>
<feature type="compositionally biased region" description="Basic and acidic residues" evidence="10">
    <location>
        <begin position="1807"/>
        <end position="1817"/>
    </location>
</feature>
<feature type="repeat" description="ANK" evidence="9">
    <location>
        <begin position="217"/>
        <end position="249"/>
    </location>
</feature>
<keyword evidence="6 9" id="KW-0040">ANK repeat</keyword>
<dbReference type="InterPro" id="IPR002110">
    <property type="entry name" value="Ankyrin_rpt"/>
</dbReference>
<sequence>MSEEPKEKSAKPAHRKRKGKKSDANASYLRAARAGHLEKALDYIKNGVDINICNQNGLNALHLASKEGHVEVVSELLHREANVDAATKKGNTALHIASLAGQAEVVKVLVTNGANVNAQSQNGFTPLYMAAQENHLEVVKFLLDNGASQSLATEDGFTPLAVALQQGHDQVVSLLLENDTKGKVRLPALHIAARKDDTKAAALLLQNDHNADVESKSGFTPLHIAAHYGNINVATLLLNRAAAVDFTARNDITPLHVASKRGNANMVKLLLDRGAKIDAKTRDGLTPLHCGARSGHEQVVEMLLDRAAPILSKTKNGLSPLHMATQGDHLNCVQLLLQHNVPVDDVTNDYLTALHVAAHCGHYKVAKVLLDKKANPNAKALNGFTPLHIACKKNRIKVMELLLKHGASIQAVTESGLTPIHVAAFMGHVNIVSQLMHHGASPNTTNVRGETALHMAARSGQAEVVRYLVQDGAQVEAKAKDDQTPLHISARLGKADIVQQLLQQGASPNAATTSGYTALHLAAREGHEDVASFLLDHGASLSITTKKGFTPLHVAAKYGKLEVANLLLQRSASPDAAGKSGLTPLHVAAHYDNQKVALLLLDQGASPHAAAKNGYTPLHIAAKKNQMDIATTLLEYGADANAVTRQGIASVHLAAQEGHVDMVSLLLSRNANVNLSNKSGLTPLHLAAQEDRVNVAEVLVNQGAHVDAQTKMGYTPLHVGCHYGNIKVVNFLLQHSAKVNAKTKNGYTPLHQAAQQGHTHIINVLLQNNASPNELTVNGNTALAIARRLGYISVVDTLKVVTEETITTTTVTEKHKMNVPETMNEVLDMSDDEVRKANAPEMLSDGEYISDVEEGGRCTWYKIPKVEELSVKSEDALTGDTDKYLGPQDLKELGDDSLPAEGYMGFSLGARSASLRSFSSDRSYTLNRSSYARDSMMIEELLVPSKEQHLTFTREFDSDSLRHYSWAADTLDNVNLVSSPVHSGFLVSFMVDARGGSMRGSRHHGMRIIIPPRKCTAPTRITCRLVKRHKLATPPPMVEGEGLASRLVEMGPAGAQFLGPVIVEIPHFGSMRGKERELIVLRSENGETWKEHQFDSKNEDLTTLLNGMDEELDSPEELGKKRICRIITKDFPQYFAVVSRIKQESNQIGPEGGILSSTTVPLVQASFPEGALTKRIRVGLQAQPVPDEIVKKILGNKATFSPIVTVEPRRRKFHKPITMTIPVPPPSGEGVSNGYKGDATPNLRLLCSITGGTSPAQWEDITGTTPLTFIKDCVSFTTNVSARFWLADCHQVLETVGLATQLYRELICVPYMAKFVVFAKMNDPVESSLRCFCMTDDKVDKTLEQQENFEEVARSKDIEVLEGKPIYVDCYGNLAPLTKGGQQLVFNFYAFKENRLPFSIKIRDTSQEPCGRLSFLKEPKTTKGLPQTAVCNLNITLPAHKKAEKADKRQSFASLALRKRYSYLTEPGMSPQSPCERTDIRMAIVADHLGLSWTELARELNFSVDEINQIRVENPNSLISQSFMLLKKWVTRDGKNATTDALTSVLTKINRIDIVTLLEGPIFDYGNISGTRSFADENNVFHDPVDGYPSLQVELETPTGLHYTPPTPFQQDDYFSDTSSIESPFRTPSRLSDGLVPSRGNVEHSADGPPVVTAEDTSLEDSRLEDSMPITEMPEAVDVDESQLENVYLSEYPGYLGSMAGVPKDVKPAEPLQHTRKVRVSSEQQEKGKSGPDEEMTEEKLKSLFEDIQLEEGVESEEMTEEKVQSILKRVQQAELEMSSITGWQNETSGNLESPAQARRITGGLLDRLDDSPDQCRDSITSYLKGEPGKFEANGNHAEVTPEAKMKSYFPESQNDVGKQSPKETLRPKPHGYGRVEEPASSSLAAYQKSLEETSKFVTEEPKPCVPVGMKKMSRTSPADGKPRLNLHEEEGSSGSEPKQGEGYKVKTKKEVRHVEKKSHS</sequence>